<dbReference type="Gene3D" id="2.60.60.30">
    <property type="entry name" value="sav2460 like domains"/>
    <property type="match status" value="1"/>
</dbReference>
<feature type="domain" description="TerD" evidence="1">
    <location>
        <begin position="1"/>
        <end position="204"/>
    </location>
</feature>
<dbReference type="Proteomes" id="UP001165492">
    <property type="component" value="Unassembled WGS sequence"/>
</dbReference>
<dbReference type="Pfam" id="PF02342">
    <property type="entry name" value="TerD"/>
    <property type="match status" value="1"/>
</dbReference>
<dbReference type="InterPro" id="IPR051324">
    <property type="entry name" value="Stress/Tellurium_Resist"/>
</dbReference>
<protein>
    <submittedName>
        <fullName evidence="2">TerD family protein</fullName>
    </submittedName>
</protein>
<keyword evidence="3" id="KW-1185">Reference proteome</keyword>
<evidence type="ECO:0000313" key="2">
    <source>
        <dbReference type="EMBL" id="MCC5467504.1"/>
    </source>
</evidence>
<dbReference type="EMBL" id="JAJHJB010000034">
    <property type="protein sequence ID" value="MCC5467504.1"/>
    <property type="molecule type" value="Genomic_DNA"/>
</dbReference>
<dbReference type="PANTHER" id="PTHR32097:SF15">
    <property type="entry name" value="STRESS RESPONSE PROTEIN SCP2"/>
    <property type="match status" value="1"/>
</dbReference>
<sequence length="205" mass="22179">MAISLQKGQKIDLTKGNAGLSELIVGLGWDPVEQSGGNGGGFLSGLFGGGKKAEFDCDASVLLLDANGKFTSKENVVFFNNLKSPCGSVTHLGDNRTGGGDGDDEQVLIQLPKVPANIHKIVFVVNIYDCQKRKQDFGMIKNAFIRVVNKSDMQEITRYNLTESYAGKTALIVGEVYRHQGEWKFAALGESTQDLSISAVVKRYS</sequence>
<proteinExistence type="predicted"/>
<comment type="caution">
    <text evidence="2">The sequence shown here is derived from an EMBL/GenBank/DDBJ whole genome shotgun (WGS) entry which is preliminary data.</text>
</comment>
<dbReference type="PANTHER" id="PTHR32097">
    <property type="entry name" value="CAMP-BINDING PROTEIN 1-RELATED"/>
    <property type="match status" value="1"/>
</dbReference>
<reference evidence="2" key="1">
    <citation type="submission" date="2021-11" db="EMBL/GenBank/DDBJ databases">
        <title>Description of a new species Pelosinus isolated from the bottom sediments of Lake Baikal.</title>
        <authorList>
            <person name="Zakharyuk A."/>
        </authorList>
    </citation>
    <scope>NUCLEOTIDE SEQUENCE</scope>
    <source>
        <strain evidence="2">Bkl1</strain>
    </source>
</reference>
<accession>A0ABS8HYB7</accession>
<evidence type="ECO:0000259" key="1">
    <source>
        <dbReference type="Pfam" id="PF02342"/>
    </source>
</evidence>
<organism evidence="2 3">
    <name type="scientific">Pelosinus baikalensis</name>
    <dbReference type="NCBI Taxonomy" id="2892015"/>
    <lineage>
        <taxon>Bacteria</taxon>
        <taxon>Bacillati</taxon>
        <taxon>Bacillota</taxon>
        <taxon>Negativicutes</taxon>
        <taxon>Selenomonadales</taxon>
        <taxon>Sporomusaceae</taxon>
        <taxon>Pelosinus</taxon>
    </lineage>
</organism>
<gene>
    <name evidence="2" type="ORF">LMF89_19390</name>
</gene>
<dbReference type="CDD" id="cd06974">
    <property type="entry name" value="TerD_like"/>
    <property type="match status" value="1"/>
</dbReference>
<dbReference type="InterPro" id="IPR003325">
    <property type="entry name" value="TerD"/>
</dbReference>
<dbReference type="RefSeq" id="WP_007958768.1">
    <property type="nucleotide sequence ID" value="NZ_JAJHJB010000034.1"/>
</dbReference>
<name>A0ABS8HYB7_9FIRM</name>
<evidence type="ECO:0000313" key="3">
    <source>
        <dbReference type="Proteomes" id="UP001165492"/>
    </source>
</evidence>